<accession>J8V4M1</accession>
<keyword evidence="1" id="KW-0472">Membrane</keyword>
<sequence length="157" mass="18493">KIDYKVPKHPVAFKTGNTEFNISAIIVPTLISNITFYVLNSPILFLLLLKNMDALSIYFNNTRNKFVKHNGTRVRIIKRFGYPWFFFNASIYVINKISMAAKKKIAGFLFLIKTELRRVYKRFNYLFVNKLHKTFQRASYNTNCNALEIINKICYEC</sequence>
<gene>
    <name evidence="3" type="primary">20342719</name>
    <name evidence="2" type="ORF">GGTG_02261</name>
</gene>
<dbReference type="OrthoDB" id="3600043at2759"/>
<proteinExistence type="predicted"/>
<dbReference type="EnsemblFungi" id="EJT82287">
    <property type="protein sequence ID" value="EJT82287"/>
    <property type="gene ID" value="GGTG_02261"/>
</dbReference>
<evidence type="ECO:0000313" key="3">
    <source>
        <dbReference type="EnsemblFungi" id="EJT82287"/>
    </source>
</evidence>
<organism evidence="2">
    <name type="scientific">Gaeumannomyces tritici (strain R3-111a-1)</name>
    <name type="common">Wheat and barley take-all root rot fungus</name>
    <name type="synonym">Gaeumannomyces graminis var. tritici</name>
    <dbReference type="NCBI Taxonomy" id="644352"/>
    <lineage>
        <taxon>Eukaryota</taxon>
        <taxon>Fungi</taxon>
        <taxon>Dikarya</taxon>
        <taxon>Ascomycota</taxon>
        <taxon>Pezizomycotina</taxon>
        <taxon>Sordariomycetes</taxon>
        <taxon>Sordariomycetidae</taxon>
        <taxon>Magnaporthales</taxon>
        <taxon>Magnaporthaceae</taxon>
        <taxon>Gaeumannomyces</taxon>
    </lineage>
</organism>
<reference evidence="2" key="3">
    <citation type="submission" date="2010-09" db="EMBL/GenBank/DDBJ databases">
        <title>Annotation of Gaeumannomyces graminis var. tritici R3-111a-1.</title>
        <authorList>
            <consortium name="The Broad Institute Genome Sequencing Platform"/>
            <person name="Ma L.-J."/>
            <person name="Dead R."/>
            <person name="Young S.K."/>
            <person name="Zeng Q."/>
            <person name="Gargeya S."/>
            <person name="Fitzgerald M."/>
            <person name="Haas B."/>
            <person name="Abouelleil A."/>
            <person name="Alvarado L."/>
            <person name="Arachchi H.M."/>
            <person name="Berlin A."/>
            <person name="Brown A."/>
            <person name="Chapman S.B."/>
            <person name="Chen Z."/>
            <person name="Dunbar C."/>
            <person name="Freedman E."/>
            <person name="Gearin G."/>
            <person name="Gellesch M."/>
            <person name="Goldberg J."/>
            <person name="Griggs A."/>
            <person name="Gujja S."/>
            <person name="Heiman D."/>
            <person name="Howarth C."/>
            <person name="Larson L."/>
            <person name="Lui A."/>
            <person name="MacDonald P.J.P."/>
            <person name="Mehta T."/>
            <person name="Montmayeur A."/>
            <person name="Murphy C."/>
            <person name="Neiman D."/>
            <person name="Pearson M."/>
            <person name="Priest M."/>
            <person name="Roberts A."/>
            <person name="Saif S."/>
            <person name="Shea T."/>
            <person name="Shenoy N."/>
            <person name="Sisk P."/>
            <person name="Stolte C."/>
            <person name="Sykes S."/>
            <person name="Yandava C."/>
            <person name="Wortman J."/>
            <person name="Nusbaum C."/>
            <person name="Birren B."/>
        </authorList>
    </citation>
    <scope>NUCLEOTIDE SEQUENCE</scope>
    <source>
        <strain evidence="2">R3-111a-1</strain>
    </source>
</reference>
<dbReference type="AlphaFoldDB" id="J8V4M1"/>
<reference evidence="4" key="1">
    <citation type="submission" date="2010-07" db="EMBL/GenBank/DDBJ databases">
        <title>The genome sequence of Gaeumannomyces graminis var. tritici strain R3-111a-1.</title>
        <authorList>
            <consortium name="The Broad Institute Genome Sequencing Platform"/>
            <person name="Ma L.-J."/>
            <person name="Dead R."/>
            <person name="Young S."/>
            <person name="Zeng Q."/>
            <person name="Koehrsen M."/>
            <person name="Alvarado L."/>
            <person name="Berlin A."/>
            <person name="Chapman S.B."/>
            <person name="Chen Z."/>
            <person name="Freedman E."/>
            <person name="Gellesch M."/>
            <person name="Goldberg J."/>
            <person name="Griggs A."/>
            <person name="Gujja S."/>
            <person name="Heilman E.R."/>
            <person name="Heiman D."/>
            <person name="Hepburn T."/>
            <person name="Howarth C."/>
            <person name="Jen D."/>
            <person name="Larson L."/>
            <person name="Mehta T."/>
            <person name="Neiman D."/>
            <person name="Pearson M."/>
            <person name="Roberts A."/>
            <person name="Saif S."/>
            <person name="Shea T."/>
            <person name="Shenoy N."/>
            <person name="Sisk P."/>
            <person name="Stolte C."/>
            <person name="Sykes S."/>
            <person name="Walk T."/>
            <person name="White J."/>
            <person name="Yandava C."/>
            <person name="Haas B."/>
            <person name="Nusbaum C."/>
            <person name="Birren B."/>
        </authorList>
    </citation>
    <scope>NUCLEOTIDE SEQUENCE [LARGE SCALE GENOMIC DNA]</scope>
    <source>
        <strain evidence="4">R3-111a-1</strain>
    </source>
</reference>
<keyword evidence="1" id="KW-0812">Transmembrane</keyword>
<name>J8V4M1_GAET3</name>
<dbReference type="Proteomes" id="UP000006039">
    <property type="component" value="Unassembled WGS sequence"/>
</dbReference>
<reference evidence="3" key="4">
    <citation type="journal article" date="2015" name="G3 (Bethesda)">
        <title>Genome sequences of three phytopathogenic species of the Magnaporthaceae family of fungi.</title>
        <authorList>
            <person name="Okagaki L.H."/>
            <person name="Nunes C.C."/>
            <person name="Sailsbery J."/>
            <person name="Clay B."/>
            <person name="Brown D."/>
            <person name="John T."/>
            <person name="Oh Y."/>
            <person name="Young N."/>
            <person name="Fitzgerald M."/>
            <person name="Haas B.J."/>
            <person name="Zeng Q."/>
            <person name="Young S."/>
            <person name="Adiconis X."/>
            <person name="Fan L."/>
            <person name="Levin J.Z."/>
            <person name="Mitchell T.K."/>
            <person name="Okubara P.A."/>
            <person name="Farman M.L."/>
            <person name="Kohn L.M."/>
            <person name="Birren B."/>
            <person name="Ma L.-J."/>
            <person name="Dean R.A."/>
        </authorList>
    </citation>
    <scope>NUCLEOTIDE SEQUENCE</scope>
    <source>
        <strain evidence="3">R3-111a-1</strain>
    </source>
</reference>
<protein>
    <submittedName>
        <fullName evidence="2 3">Uncharacterized protein</fullName>
    </submittedName>
</protein>
<dbReference type="RefSeq" id="XP_009218296.1">
    <property type="nucleotide sequence ID" value="XM_009220032.1"/>
</dbReference>
<evidence type="ECO:0000313" key="2">
    <source>
        <dbReference type="EMBL" id="EJT82287.1"/>
    </source>
</evidence>
<dbReference type="GeneID" id="20342719"/>
<feature type="transmembrane region" description="Helical" evidence="1">
    <location>
        <begin position="20"/>
        <end position="49"/>
    </location>
</feature>
<keyword evidence="1" id="KW-1133">Transmembrane helix</keyword>
<reference evidence="2" key="2">
    <citation type="submission" date="2010-07" db="EMBL/GenBank/DDBJ databases">
        <authorList>
            <consortium name="The Broad Institute Genome Sequencing Platform"/>
            <consortium name="Broad Institute Genome Sequencing Center for Infectious Disease"/>
            <person name="Ma L.-J."/>
            <person name="Dead R."/>
            <person name="Young S."/>
            <person name="Zeng Q."/>
            <person name="Koehrsen M."/>
            <person name="Alvarado L."/>
            <person name="Berlin A."/>
            <person name="Chapman S.B."/>
            <person name="Chen Z."/>
            <person name="Freedman E."/>
            <person name="Gellesch M."/>
            <person name="Goldberg J."/>
            <person name="Griggs A."/>
            <person name="Gujja S."/>
            <person name="Heilman E.R."/>
            <person name="Heiman D."/>
            <person name="Hepburn T."/>
            <person name="Howarth C."/>
            <person name="Jen D."/>
            <person name="Larson L."/>
            <person name="Mehta T."/>
            <person name="Neiman D."/>
            <person name="Pearson M."/>
            <person name="Roberts A."/>
            <person name="Saif S."/>
            <person name="Shea T."/>
            <person name="Shenoy N."/>
            <person name="Sisk P."/>
            <person name="Stolte C."/>
            <person name="Sykes S."/>
            <person name="Walk T."/>
            <person name="White J."/>
            <person name="Yandava C."/>
            <person name="Haas B."/>
            <person name="Nusbaum C."/>
            <person name="Birren B."/>
        </authorList>
    </citation>
    <scope>NUCLEOTIDE SEQUENCE</scope>
    <source>
        <strain evidence="2">R3-111a-1</strain>
    </source>
</reference>
<dbReference type="EMBL" id="GL385395">
    <property type="protein sequence ID" value="EJT82287.1"/>
    <property type="molecule type" value="Genomic_DNA"/>
</dbReference>
<evidence type="ECO:0000256" key="1">
    <source>
        <dbReference type="SAM" id="Phobius"/>
    </source>
</evidence>
<feature type="non-terminal residue" evidence="2">
    <location>
        <position position="1"/>
    </location>
</feature>
<keyword evidence="4" id="KW-1185">Reference proteome</keyword>
<evidence type="ECO:0000313" key="4">
    <source>
        <dbReference type="Proteomes" id="UP000006039"/>
    </source>
</evidence>
<dbReference type="VEuPathDB" id="FungiDB:GGTG_02261"/>
<reference evidence="3" key="5">
    <citation type="submission" date="2018-04" db="UniProtKB">
        <authorList>
            <consortium name="EnsemblFungi"/>
        </authorList>
    </citation>
    <scope>IDENTIFICATION</scope>
    <source>
        <strain evidence="3">R3-111a-1</strain>
    </source>
</reference>